<dbReference type="EMBL" id="CAJNOQ010002165">
    <property type="protein sequence ID" value="CAF0942793.1"/>
    <property type="molecule type" value="Genomic_DNA"/>
</dbReference>
<evidence type="ECO:0000256" key="1">
    <source>
        <dbReference type="SAM" id="Phobius"/>
    </source>
</evidence>
<dbReference type="AlphaFoldDB" id="A0A814CIY2"/>
<keyword evidence="4" id="KW-1185">Reference proteome</keyword>
<keyword evidence="1" id="KW-0472">Membrane</keyword>
<keyword evidence="1" id="KW-0812">Transmembrane</keyword>
<proteinExistence type="predicted"/>
<dbReference type="OrthoDB" id="10028265at2759"/>
<evidence type="ECO:0000313" key="2">
    <source>
        <dbReference type="EMBL" id="CAF0942793.1"/>
    </source>
</evidence>
<organism evidence="2 4">
    <name type="scientific">Didymodactylos carnosus</name>
    <dbReference type="NCBI Taxonomy" id="1234261"/>
    <lineage>
        <taxon>Eukaryota</taxon>
        <taxon>Metazoa</taxon>
        <taxon>Spiralia</taxon>
        <taxon>Gnathifera</taxon>
        <taxon>Rotifera</taxon>
        <taxon>Eurotatoria</taxon>
        <taxon>Bdelloidea</taxon>
        <taxon>Philodinida</taxon>
        <taxon>Philodinidae</taxon>
        <taxon>Didymodactylos</taxon>
    </lineage>
</organism>
<evidence type="ECO:0000313" key="4">
    <source>
        <dbReference type="Proteomes" id="UP000663829"/>
    </source>
</evidence>
<comment type="caution">
    <text evidence="2">The sequence shown here is derived from an EMBL/GenBank/DDBJ whole genome shotgun (WGS) entry which is preliminary data.</text>
</comment>
<gene>
    <name evidence="2" type="ORF">GPM918_LOCUS10803</name>
    <name evidence="3" type="ORF">SRO942_LOCUS10804</name>
</gene>
<evidence type="ECO:0000313" key="3">
    <source>
        <dbReference type="EMBL" id="CAF3719142.1"/>
    </source>
</evidence>
<dbReference type="Proteomes" id="UP000663829">
    <property type="component" value="Unassembled WGS sequence"/>
</dbReference>
<name>A0A814CIY2_9BILA</name>
<protein>
    <submittedName>
        <fullName evidence="2">Uncharacterized protein</fullName>
    </submittedName>
</protein>
<dbReference type="EMBL" id="CAJOBC010002165">
    <property type="protein sequence ID" value="CAF3719142.1"/>
    <property type="molecule type" value="Genomic_DNA"/>
</dbReference>
<accession>A0A814CIY2</accession>
<reference evidence="2" key="1">
    <citation type="submission" date="2021-02" db="EMBL/GenBank/DDBJ databases">
        <authorList>
            <person name="Nowell W R."/>
        </authorList>
    </citation>
    <scope>NUCLEOTIDE SEQUENCE</scope>
</reference>
<keyword evidence="1" id="KW-1133">Transmembrane helix</keyword>
<dbReference type="Proteomes" id="UP000681722">
    <property type="component" value="Unassembled WGS sequence"/>
</dbReference>
<sequence>MKKWFWETRKVIGVDDFGTGQSAIATTGVAFCIAIGLFYLTKNETKIYLKHISSVYLPAPPNITKKTRKTIEDIISEIINTETSVIFEHVVFAGGLNSNDNKAIEARLLSMMGNLTIKLTRNGVTSIMLRDFLDAIKFIEVNMNIWPSLYLSGVERCVSGVSLLCCKQYEEDRIYIAHYAVYNSSVVIEADRCVMQLSKLDPFTRH</sequence>
<feature type="transmembrane region" description="Helical" evidence="1">
    <location>
        <begin position="20"/>
        <end position="40"/>
    </location>
</feature>